<dbReference type="GO" id="GO:0005886">
    <property type="term" value="C:plasma membrane"/>
    <property type="evidence" value="ECO:0007669"/>
    <property type="project" value="UniProtKB-SubCell"/>
</dbReference>
<evidence type="ECO:0000313" key="9">
    <source>
        <dbReference type="Proteomes" id="UP000464314"/>
    </source>
</evidence>
<evidence type="ECO:0000256" key="7">
    <source>
        <dbReference type="SAM" id="Phobius"/>
    </source>
</evidence>
<keyword evidence="3" id="KW-1003">Cell membrane</keyword>
<feature type="transmembrane region" description="Helical" evidence="7">
    <location>
        <begin position="21"/>
        <end position="43"/>
    </location>
</feature>
<dbReference type="RefSeq" id="WP_161837997.1">
    <property type="nucleotide sequence ID" value="NZ_CP048000.1"/>
</dbReference>
<evidence type="ECO:0000256" key="3">
    <source>
        <dbReference type="ARBA" id="ARBA00022475"/>
    </source>
</evidence>
<reference evidence="8 9" key="1">
    <citation type="submission" date="2020-01" db="EMBL/GenBank/DDBJ databases">
        <title>Genome analysis of Anaerocolumna sp. CBA3638.</title>
        <authorList>
            <person name="Kim J."/>
            <person name="Roh S.W."/>
        </authorList>
    </citation>
    <scope>NUCLEOTIDE SEQUENCE [LARGE SCALE GENOMIC DNA]</scope>
    <source>
        <strain evidence="8 9">CBA3638</strain>
    </source>
</reference>
<dbReference type="GO" id="GO:0015297">
    <property type="term" value="F:antiporter activity"/>
    <property type="evidence" value="ECO:0007669"/>
    <property type="project" value="InterPro"/>
</dbReference>
<organism evidence="8 9">
    <name type="scientific">Anaerocolumna sedimenticola</name>
    <dbReference type="NCBI Taxonomy" id="2696063"/>
    <lineage>
        <taxon>Bacteria</taxon>
        <taxon>Bacillati</taxon>
        <taxon>Bacillota</taxon>
        <taxon>Clostridia</taxon>
        <taxon>Lachnospirales</taxon>
        <taxon>Lachnospiraceae</taxon>
        <taxon>Anaerocolumna</taxon>
    </lineage>
</organism>
<sequence>MTTDLTNGSPGRLLWKFSIPLLLSVMFQQLYSIVDSVVAGQYIGEDALAAIGASYPVTMIFIAIATGSNIGCSVVISTLFGGKEYAKMKTAIFTSLISIFFISLILTIIGILDCNPMLKLLDTPENIFSDASVFLWDLL</sequence>
<dbReference type="Pfam" id="PF01554">
    <property type="entry name" value="MatE"/>
    <property type="match status" value="1"/>
</dbReference>
<dbReference type="InterPro" id="IPR002528">
    <property type="entry name" value="MATE_fam"/>
</dbReference>
<dbReference type="AlphaFoldDB" id="A0A6P1TIZ3"/>
<evidence type="ECO:0000256" key="4">
    <source>
        <dbReference type="ARBA" id="ARBA00022692"/>
    </source>
</evidence>
<dbReference type="GO" id="GO:0042910">
    <property type="term" value="F:xenobiotic transmembrane transporter activity"/>
    <property type="evidence" value="ECO:0007669"/>
    <property type="project" value="InterPro"/>
</dbReference>
<evidence type="ECO:0000256" key="1">
    <source>
        <dbReference type="ARBA" id="ARBA00004651"/>
    </source>
</evidence>
<evidence type="ECO:0000256" key="2">
    <source>
        <dbReference type="ARBA" id="ARBA00022448"/>
    </source>
</evidence>
<evidence type="ECO:0000256" key="5">
    <source>
        <dbReference type="ARBA" id="ARBA00022989"/>
    </source>
</evidence>
<keyword evidence="4 7" id="KW-0812">Transmembrane</keyword>
<evidence type="ECO:0008006" key="10">
    <source>
        <dbReference type="Google" id="ProtNLM"/>
    </source>
</evidence>
<dbReference type="InterPro" id="IPR052031">
    <property type="entry name" value="Membrane_Transporter-Flippase"/>
</dbReference>
<gene>
    <name evidence="8" type="ORF">Ana3638_10625</name>
</gene>
<name>A0A6P1TIZ3_9FIRM</name>
<dbReference type="PANTHER" id="PTHR43549">
    <property type="entry name" value="MULTIDRUG RESISTANCE PROTEIN YPNP-RELATED"/>
    <property type="match status" value="1"/>
</dbReference>
<keyword evidence="6 7" id="KW-0472">Membrane</keyword>
<keyword evidence="5 7" id="KW-1133">Transmembrane helix</keyword>
<evidence type="ECO:0000256" key="6">
    <source>
        <dbReference type="ARBA" id="ARBA00023136"/>
    </source>
</evidence>
<dbReference type="PANTHER" id="PTHR43549:SF3">
    <property type="entry name" value="MULTIDRUG RESISTANCE PROTEIN YPNP-RELATED"/>
    <property type="match status" value="1"/>
</dbReference>
<comment type="subcellular location">
    <subcellularLocation>
        <location evidence="1">Cell membrane</location>
        <topology evidence="1">Multi-pass membrane protein</topology>
    </subcellularLocation>
</comment>
<accession>A0A6P1TIZ3</accession>
<feature type="transmembrane region" description="Helical" evidence="7">
    <location>
        <begin position="92"/>
        <end position="112"/>
    </location>
</feature>
<keyword evidence="9" id="KW-1185">Reference proteome</keyword>
<protein>
    <recommendedName>
        <fullName evidence="10">MATE family efflux transporter</fullName>
    </recommendedName>
</protein>
<dbReference type="Proteomes" id="UP000464314">
    <property type="component" value="Chromosome"/>
</dbReference>
<dbReference type="EMBL" id="CP048000">
    <property type="protein sequence ID" value="QHQ61170.1"/>
    <property type="molecule type" value="Genomic_DNA"/>
</dbReference>
<feature type="transmembrane region" description="Helical" evidence="7">
    <location>
        <begin position="55"/>
        <end position="80"/>
    </location>
</feature>
<proteinExistence type="predicted"/>
<evidence type="ECO:0000313" key="8">
    <source>
        <dbReference type="EMBL" id="QHQ61170.1"/>
    </source>
</evidence>
<dbReference type="KEGG" id="anr:Ana3638_10625"/>
<keyword evidence="2" id="KW-0813">Transport</keyword>